<protein>
    <recommendedName>
        <fullName evidence="1">Transposase (putative) gypsy type domain-containing protein</fullName>
    </recommendedName>
</protein>
<dbReference type="EMBL" id="OX451735">
    <property type="protein sequence ID" value="CAI8591637.1"/>
    <property type="molecule type" value="Genomic_DNA"/>
</dbReference>
<gene>
    <name evidence="2" type="ORF">VFH_I000560</name>
</gene>
<dbReference type="AlphaFoldDB" id="A0AAV0Z1N2"/>
<keyword evidence="3" id="KW-1185">Reference proteome</keyword>
<evidence type="ECO:0000259" key="1">
    <source>
        <dbReference type="Pfam" id="PF04195"/>
    </source>
</evidence>
<evidence type="ECO:0000313" key="2">
    <source>
        <dbReference type="EMBL" id="CAI8591637.1"/>
    </source>
</evidence>
<accession>A0AAV0Z1N2</accession>
<proteinExistence type="predicted"/>
<organism evidence="2 3">
    <name type="scientific">Vicia faba</name>
    <name type="common">Broad bean</name>
    <name type="synonym">Faba vulgaris</name>
    <dbReference type="NCBI Taxonomy" id="3906"/>
    <lineage>
        <taxon>Eukaryota</taxon>
        <taxon>Viridiplantae</taxon>
        <taxon>Streptophyta</taxon>
        <taxon>Embryophyta</taxon>
        <taxon>Tracheophyta</taxon>
        <taxon>Spermatophyta</taxon>
        <taxon>Magnoliopsida</taxon>
        <taxon>eudicotyledons</taxon>
        <taxon>Gunneridae</taxon>
        <taxon>Pentapetalae</taxon>
        <taxon>rosids</taxon>
        <taxon>fabids</taxon>
        <taxon>Fabales</taxon>
        <taxon>Fabaceae</taxon>
        <taxon>Papilionoideae</taxon>
        <taxon>50 kb inversion clade</taxon>
        <taxon>NPAAA clade</taxon>
        <taxon>Hologalegina</taxon>
        <taxon>IRL clade</taxon>
        <taxon>Fabeae</taxon>
        <taxon>Vicia</taxon>
    </lineage>
</organism>
<dbReference type="PANTHER" id="PTHR31099">
    <property type="entry name" value="OS06G0165300 PROTEIN"/>
    <property type="match status" value="1"/>
</dbReference>
<dbReference type="Pfam" id="PF04195">
    <property type="entry name" value="Transposase_28"/>
    <property type="match status" value="1"/>
</dbReference>
<dbReference type="Proteomes" id="UP001157006">
    <property type="component" value="Chromosome 1S"/>
</dbReference>
<sequence>MADIPESSEHIDTEETSTVEESMNLVDTVDDHTLDWVGAEPRGIASIYSYTGRKTYIIVEYGGGQEGFQRNFKIMRPTRDVRICSEFTQDAFPVYEIVFKDLGLWLPFNDFQMGVFNHLNLAPSQIHPNVIAFIWAFELTCRFLRIGATIPLIFRVFHLQRQS</sequence>
<reference evidence="2 3" key="1">
    <citation type="submission" date="2023-01" db="EMBL/GenBank/DDBJ databases">
        <authorList>
            <person name="Kreplak J."/>
        </authorList>
    </citation>
    <scope>NUCLEOTIDE SEQUENCE [LARGE SCALE GENOMIC DNA]</scope>
</reference>
<dbReference type="InterPro" id="IPR007321">
    <property type="entry name" value="Transposase_28"/>
</dbReference>
<evidence type="ECO:0000313" key="3">
    <source>
        <dbReference type="Proteomes" id="UP001157006"/>
    </source>
</evidence>
<feature type="domain" description="Transposase (putative) gypsy type" evidence="1">
    <location>
        <begin position="100"/>
        <end position="160"/>
    </location>
</feature>
<dbReference type="PANTHER" id="PTHR31099:SF49">
    <property type="entry name" value="MYOSIN HEAVY CHAIN-LIKE PROTEIN"/>
    <property type="match status" value="1"/>
</dbReference>
<name>A0AAV0Z1N2_VICFA</name>